<dbReference type="Gene3D" id="3.90.550.10">
    <property type="entry name" value="Spore Coat Polysaccharide Biosynthesis Protein SpsA, Chain A"/>
    <property type="match status" value="1"/>
</dbReference>
<keyword evidence="3 8" id="KW-0479">Metal-binding</keyword>
<evidence type="ECO:0000256" key="1">
    <source>
        <dbReference type="ARBA" id="ARBA00022490"/>
    </source>
</evidence>
<keyword evidence="1 8" id="KW-0963">Cytoplasm</keyword>
<comment type="cofactor">
    <cofactor evidence="8">
        <name>Mg(2+)</name>
        <dbReference type="ChEBI" id="CHEBI:18420"/>
    </cofactor>
</comment>
<dbReference type="InterPro" id="IPR013482">
    <property type="entry name" value="Molybde_CF_guanTrfase"/>
</dbReference>
<feature type="domain" description="MobA-like NTP transferase" evidence="10">
    <location>
        <begin position="13"/>
        <end position="171"/>
    </location>
</feature>
<comment type="domain">
    <text evidence="8">The N-terminal domain determines nucleotide recognition and specific binding, while the C-terminal domain determines the specific binding to the target protein.</text>
</comment>
<comment type="caution">
    <text evidence="11">The sequence shown here is derived from an EMBL/GenBank/DDBJ whole genome shotgun (WGS) entry which is preliminary data.</text>
</comment>
<evidence type="ECO:0000256" key="5">
    <source>
        <dbReference type="ARBA" id="ARBA00022842"/>
    </source>
</evidence>
<evidence type="ECO:0000313" key="12">
    <source>
        <dbReference type="Proteomes" id="UP000244081"/>
    </source>
</evidence>
<evidence type="ECO:0000256" key="2">
    <source>
        <dbReference type="ARBA" id="ARBA00022679"/>
    </source>
</evidence>
<dbReference type="EC" id="2.7.7.77" evidence="8"/>
<keyword evidence="5 8" id="KW-0460">Magnesium</keyword>
<dbReference type="GO" id="GO:0005737">
    <property type="term" value="C:cytoplasm"/>
    <property type="evidence" value="ECO:0007669"/>
    <property type="project" value="UniProtKB-SubCell"/>
</dbReference>
<keyword evidence="11" id="KW-0548">Nucleotidyltransferase</keyword>
<proteinExistence type="inferred from homology"/>
<dbReference type="HAMAP" id="MF_00316">
    <property type="entry name" value="MobA"/>
    <property type="match status" value="1"/>
</dbReference>
<dbReference type="InterPro" id="IPR029044">
    <property type="entry name" value="Nucleotide-diphossugar_trans"/>
</dbReference>
<dbReference type="InterPro" id="IPR025877">
    <property type="entry name" value="MobA-like_NTP_Trfase"/>
</dbReference>
<gene>
    <name evidence="8" type="primary">mobA</name>
    <name evidence="11" type="ORF">C8N35_11028</name>
</gene>
<feature type="binding site" evidence="8">
    <location>
        <position position="29"/>
    </location>
    <ligand>
        <name>GTP</name>
        <dbReference type="ChEBI" id="CHEBI:37565"/>
    </ligand>
</feature>
<feature type="binding site" evidence="8">
    <location>
        <position position="110"/>
    </location>
    <ligand>
        <name>GTP</name>
        <dbReference type="ChEBI" id="CHEBI:37565"/>
    </ligand>
</feature>
<dbReference type="GO" id="GO:1902758">
    <property type="term" value="P:bis(molybdopterin guanine dinucleotide)molybdenum biosynthetic process"/>
    <property type="evidence" value="ECO:0007669"/>
    <property type="project" value="TreeGrafter"/>
</dbReference>
<feature type="binding site" evidence="8">
    <location>
        <position position="110"/>
    </location>
    <ligand>
        <name>Mg(2+)</name>
        <dbReference type="ChEBI" id="CHEBI:18420"/>
    </ligand>
</feature>
<reference evidence="11 12" key="1">
    <citation type="submission" date="2018-04" db="EMBL/GenBank/DDBJ databases">
        <title>Genomic Encyclopedia of Archaeal and Bacterial Type Strains, Phase II (KMG-II): from individual species to whole genera.</title>
        <authorList>
            <person name="Goeker M."/>
        </authorList>
    </citation>
    <scope>NUCLEOTIDE SEQUENCE [LARGE SCALE GENOMIC DNA]</scope>
    <source>
        <strain evidence="11 12">DSM 23382</strain>
    </source>
</reference>
<dbReference type="Pfam" id="PF12804">
    <property type="entry name" value="NTP_transf_3"/>
    <property type="match status" value="1"/>
</dbReference>
<comment type="subcellular location">
    <subcellularLocation>
        <location evidence="8">Cytoplasm</location>
    </subcellularLocation>
</comment>
<dbReference type="AlphaFoldDB" id="A0A2T5V1B3"/>
<evidence type="ECO:0000256" key="7">
    <source>
        <dbReference type="ARBA" id="ARBA00023150"/>
    </source>
</evidence>
<dbReference type="CDD" id="cd02503">
    <property type="entry name" value="MobA"/>
    <property type="match status" value="1"/>
</dbReference>
<accession>A0A2T5V1B3</accession>
<evidence type="ECO:0000256" key="6">
    <source>
        <dbReference type="ARBA" id="ARBA00023134"/>
    </source>
</evidence>
<feature type="binding site" evidence="8">
    <location>
        <position position="75"/>
    </location>
    <ligand>
        <name>GTP</name>
        <dbReference type="ChEBI" id="CHEBI:37565"/>
    </ligand>
</feature>
<keyword evidence="7 8" id="KW-0501">Molybdenum cofactor biosynthesis</keyword>
<keyword evidence="4 8" id="KW-0547">Nucleotide-binding</keyword>
<evidence type="ECO:0000256" key="8">
    <source>
        <dbReference type="HAMAP-Rule" id="MF_00316"/>
    </source>
</evidence>
<comment type="similarity">
    <text evidence="8">Belongs to the MobA family.</text>
</comment>
<comment type="catalytic activity">
    <reaction evidence="8">
        <text>Mo-molybdopterin + GTP + H(+) = Mo-molybdopterin guanine dinucleotide + diphosphate</text>
        <dbReference type="Rhea" id="RHEA:34243"/>
        <dbReference type="ChEBI" id="CHEBI:15378"/>
        <dbReference type="ChEBI" id="CHEBI:33019"/>
        <dbReference type="ChEBI" id="CHEBI:37565"/>
        <dbReference type="ChEBI" id="CHEBI:71302"/>
        <dbReference type="ChEBI" id="CHEBI:71310"/>
        <dbReference type="EC" id="2.7.7.77"/>
    </reaction>
</comment>
<protein>
    <recommendedName>
        <fullName evidence="8">Molybdenum cofactor guanylyltransferase</fullName>
        <shortName evidence="8">MoCo guanylyltransferase</shortName>
        <ecNumber evidence="8">2.7.7.77</ecNumber>
    </recommendedName>
    <alternativeName>
        <fullName evidence="8">GTP:molybdopterin guanylyltransferase</fullName>
    </alternativeName>
    <alternativeName>
        <fullName evidence="8">Mo-MPT guanylyltransferase</fullName>
    </alternativeName>
    <alternativeName>
        <fullName evidence="8">Molybdopterin guanylyltransferase</fullName>
    </alternativeName>
    <alternativeName>
        <fullName evidence="8">Molybdopterin-guanine dinucleotide synthase</fullName>
        <shortName evidence="8">MGD synthase</shortName>
    </alternativeName>
</protein>
<evidence type="ECO:0000313" key="11">
    <source>
        <dbReference type="EMBL" id="PTW57549.1"/>
    </source>
</evidence>
<feature type="compositionally biased region" description="Basic and acidic residues" evidence="9">
    <location>
        <begin position="216"/>
        <end position="228"/>
    </location>
</feature>
<sequence>MSNEAQGDPAVVGCILAGGLARRMGGCDKPLLPLGGKVLLAHMIEALSPQVGTLMLNANGDPGRFSGFGLPIAADPVEGFAGPLAGVLAGMRWTQANAPKATYIVSAAADTPFFPQDLVARLKVPLGDEPGIAIAACGGKRHSVFGLWPVALADDLAAWLANPENRKVLAWVERHRNLTVEFPPHEGRDPFFNINTPTDLAEAERILADPSHQRRPACEKDEKSEASA</sequence>
<evidence type="ECO:0000259" key="10">
    <source>
        <dbReference type="Pfam" id="PF12804"/>
    </source>
</evidence>
<organism evidence="11 12">
    <name type="scientific">Breoghania corrubedonensis</name>
    <dbReference type="NCBI Taxonomy" id="665038"/>
    <lineage>
        <taxon>Bacteria</taxon>
        <taxon>Pseudomonadati</taxon>
        <taxon>Pseudomonadota</taxon>
        <taxon>Alphaproteobacteria</taxon>
        <taxon>Hyphomicrobiales</taxon>
        <taxon>Stappiaceae</taxon>
        <taxon>Breoghania</taxon>
    </lineage>
</organism>
<dbReference type="GO" id="GO:0061603">
    <property type="term" value="F:molybdenum cofactor guanylyltransferase activity"/>
    <property type="evidence" value="ECO:0007669"/>
    <property type="project" value="UniProtKB-EC"/>
</dbReference>
<dbReference type="PANTHER" id="PTHR19136:SF81">
    <property type="entry name" value="MOLYBDENUM COFACTOR GUANYLYLTRANSFERASE"/>
    <property type="match status" value="1"/>
</dbReference>
<evidence type="ECO:0000256" key="3">
    <source>
        <dbReference type="ARBA" id="ARBA00022723"/>
    </source>
</evidence>
<keyword evidence="2 8" id="KW-0808">Transferase</keyword>
<feature type="region of interest" description="Disordered" evidence="9">
    <location>
        <begin position="207"/>
        <end position="228"/>
    </location>
</feature>
<feature type="binding site" evidence="8">
    <location>
        <position position="57"/>
    </location>
    <ligand>
        <name>GTP</name>
        <dbReference type="ChEBI" id="CHEBI:37565"/>
    </ligand>
</feature>
<dbReference type="Proteomes" id="UP000244081">
    <property type="component" value="Unassembled WGS sequence"/>
</dbReference>
<dbReference type="GO" id="GO:0046872">
    <property type="term" value="F:metal ion binding"/>
    <property type="evidence" value="ECO:0007669"/>
    <property type="project" value="UniProtKB-KW"/>
</dbReference>
<dbReference type="RefSeq" id="WP_107991434.1">
    <property type="nucleotide sequence ID" value="NZ_QAYG01000010.1"/>
</dbReference>
<dbReference type="OrthoDB" id="9788394at2"/>
<name>A0A2T5V1B3_9HYPH</name>
<keyword evidence="12" id="KW-1185">Reference proteome</keyword>
<dbReference type="EMBL" id="QAYG01000010">
    <property type="protein sequence ID" value="PTW57549.1"/>
    <property type="molecule type" value="Genomic_DNA"/>
</dbReference>
<keyword evidence="6 8" id="KW-0342">GTP-binding</keyword>
<dbReference type="GO" id="GO:0005525">
    <property type="term" value="F:GTP binding"/>
    <property type="evidence" value="ECO:0007669"/>
    <property type="project" value="UniProtKB-UniRule"/>
</dbReference>
<dbReference type="NCBIfam" id="TIGR02665">
    <property type="entry name" value="molyb_mobA"/>
    <property type="match status" value="1"/>
</dbReference>
<evidence type="ECO:0000256" key="4">
    <source>
        <dbReference type="ARBA" id="ARBA00022741"/>
    </source>
</evidence>
<dbReference type="PANTHER" id="PTHR19136">
    <property type="entry name" value="MOLYBDENUM COFACTOR GUANYLYLTRANSFERASE"/>
    <property type="match status" value="1"/>
</dbReference>
<dbReference type="SUPFAM" id="SSF53448">
    <property type="entry name" value="Nucleotide-diphospho-sugar transferases"/>
    <property type="match status" value="1"/>
</dbReference>
<evidence type="ECO:0000256" key="9">
    <source>
        <dbReference type="SAM" id="MobiDB-lite"/>
    </source>
</evidence>
<feature type="binding site" evidence="8">
    <location>
        <begin position="16"/>
        <end position="18"/>
    </location>
    <ligand>
        <name>GTP</name>
        <dbReference type="ChEBI" id="CHEBI:37565"/>
    </ligand>
</feature>
<comment type="subunit">
    <text evidence="8">Monomer.</text>
</comment>
<comment type="function">
    <text evidence="8">Transfers a GMP moiety from GTP to Mo-molybdopterin (Mo-MPT) cofactor (Moco or molybdenum cofactor) to form Mo-molybdopterin guanine dinucleotide (Mo-MGD) cofactor.</text>
</comment>